<keyword evidence="5 8" id="KW-0863">Zinc-finger</keyword>
<dbReference type="PROSITE" id="PS51133">
    <property type="entry name" value="ZF_TFIIS_2"/>
    <property type="match status" value="1"/>
</dbReference>
<feature type="compositionally biased region" description="Basic residues" evidence="9">
    <location>
        <begin position="87"/>
        <end position="98"/>
    </location>
</feature>
<dbReference type="Proteomes" id="UP000023152">
    <property type="component" value="Unassembled WGS sequence"/>
</dbReference>
<dbReference type="SMART" id="SM00440">
    <property type="entry name" value="ZnF_C2C2"/>
    <property type="match status" value="1"/>
</dbReference>
<gene>
    <name evidence="11" type="ORF">RFI_24405</name>
</gene>
<keyword evidence="7" id="KW-0539">Nucleus</keyword>
<dbReference type="SUPFAM" id="SSF57783">
    <property type="entry name" value="Zinc beta-ribbon"/>
    <property type="match status" value="1"/>
</dbReference>
<dbReference type="InterPro" id="IPR001222">
    <property type="entry name" value="Znf_TFIIS"/>
</dbReference>
<evidence type="ECO:0000256" key="2">
    <source>
        <dbReference type="ARBA" id="ARBA00018784"/>
    </source>
</evidence>
<proteinExistence type="predicted"/>
<keyword evidence="3" id="KW-0240">DNA-directed RNA polymerase</keyword>
<dbReference type="InterPro" id="IPR012164">
    <property type="entry name" value="Rpa12/Rpb9/Rpc10/TFS"/>
</dbReference>
<dbReference type="PANTHER" id="PTHR11239:SF14">
    <property type="entry name" value="DNA-DIRECTED RNA POLYMERASE I SUBUNIT RPA12"/>
    <property type="match status" value="1"/>
</dbReference>
<dbReference type="GO" id="GO:0008270">
    <property type="term" value="F:zinc ion binding"/>
    <property type="evidence" value="ECO:0007669"/>
    <property type="project" value="UniProtKB-KW"/>
</dbReference>
<dbReference type="CDD" id="cd10507">
    <property type="entry name" value="Zn-ribbon_RPA12"/>
    <property type="match status" value="1"/>
</dbReference>
<dbReference type="Gene3D" id="2.20.25.10">
    <property type="match status" value="1"/>
</dbReference>
<evidence type="ECO:0000256" key="4">
    <source>
        <dbReference type="ARBA" id="ARBA00022723"/>
    </source>
</evidence>
<keyword evidence="6" id="KW-0862">Zinc</keyword>
<dbReference type="AlphaFoldDB" id="X6MGG5"/>
<dbReference type="GO" id="GO:0005736">
    <property type="term" value="C:RNA polymerase I complex"/>
    <property type="evidence" value="ECO:0007669"/>
    <property type="project" value="TreeGrafter"/>
</dbReference>
<reference evidence="11 12" key="1">
    <citation type="journal article" date="2013" name="Curr. Biol.">
        <title>The Genome of the Foraminiferan Reticulomyxa filosa.</title>
        <authorList>
            <person name="Glockner G."/>
            <person name="Hulsmann N."/>
            <person name="Schleicher M."/>
            <person name="Noegel A.A."/>
            <person name="Eichinger L."/>
            <person name="Gallinger C."/>
            <person name="Pawlowski J."/>
            <person name="Sierra R."/>
            <person name="Euteneuer U."/>
            <person name="Pillet L."/>
            <person name="Moustafa A."/>
            <person name="Platzer M."/>
            <person name="Groth M."/>
            <person name="Szafranski K."/>
            <person name="Schliwa M."/>
        </authorList>
    </citation>
    <scope>NUCLEOTIDE SEQUENCE [LARGE SCALE GENOMIC DNA]</scope>
</reference>
<sequence length="190" mass="22097">MWQTSNIDQVAFCNECHSILELPDSENKICCSFCGYQEHAASRDRQSTKRFNSEYAIQPHGMSEHPKDEDAVMSMHNNQEEASLEKHRSKKGHHKKHYKDTENETDASTTEHKETETELTNRTMLTSEKLLREKLLKQTKSESRKMINEECPQCHAPQMAYVAKQLRNADEGQTIFYECLVCDFKQVLHS</sequence>
<evidence type="ECO:0000256" key="8">
    <source>
        <dbReference type="PROSITE-ProRule" id="PRU00472"/>
    </source>
</evidence>
<dbReference type="GO" id="GO:0006363">
    <property type="term" value="P:termination of RNA polymerase I transcription"/>
    <property type="evidence" value="ECO:0007669"/>
    <property type="project" value="TreeGrafter"/>
</dbReference>
<feature type="domain" description="TFIIS-type" evidence="10">
    <location>
        <begin position="147"/>
        <end position="187"/>
    </location>
</feature>
<evidence type="ECO:0000256" key="1">
    <source>
        <dbReference type="ARBA" id="ARBA00004604"/>
    </source>
</evidence>
<evidence type="ECO:0000313" key="12">
    <source>
        <dbReference type="Proteomes" id="UP000023152"/>
    </source>
</evidence>
<evidence type="ECO:0000256" key="9">
    <source>
        <dbReference type="SAM" id="MobiDB-lite"/>
    </source>
</evidence>
<evidence type="ECO:0000313" key="11">
    <source>
        <dbReference type="EMBL" id="ETO12969.1"/>
    </source>
</evidence>
<feature type="region of interest" description="Disordered" evidence="9">
    <location>
        <begin position="78"/>
        <end position="121"/>
    </location>
</feature>
<dbReference type="InterPro" id="IPR034004">
    <property type="entry name" value="Zn_ribbon_RPA12_C"/>
</dbReference>
<protein>
    <recommendedName>
        <fullName evidence="2">DNA-directed RNA polymerase I subunit RPA12</fullName>
    </recommendedName>
</protein>
<comment type="subcellular location">
    <subcellularLocation>
        <location evidence="1">Nucleus</location>
        <location evidence="1">Nucleolus</location>
    </subcellularLocation>
</comment>
<keyword evidence="3" id="KW-0804">Transcription</keyword>
<dbReference type="OrthoDB" id="10056816at2759"/>
<comment type="caution">
    <text evidence="11">The sequence shown here is derived from an EMBL/GenBank/DDBJ whole genome shotgun (WGS) entry which is preliminary data.</text>
</comment>
<dbReference type="PANTHER" id="PTHR11239">
    <property type="entry name" value="DNA-DIRECTED RNA POLYMERASE"/>
    <property type="match status" value="1"/>
</dbReference>
<dbReference type="Pfam" id="PF01096">
    <property type="entry name" value="Zn_ribbon_TFIIS"/>
    <property type="match status" value="1"/>
</dbReference>
<accession>X6MGG5</accession>
<evidence type="ECO:0000259" key="10">
    <source>
        <dbReference type="PROSITE" id="PS51133"/>
    </source>
</evidence>
<evidence type="ECO:0000256" key="5">
    <source>
        <dbReference type="ARBA" id="ARBA00022771"/>
    </source>
</evidence>
<evidence type="ECO:0000256" key="7">
    <source>
        <dbReference type="ARBA" id="ARBA00023242"/>
    </source>
</evidence>
<dbReference type="EMBL" id="ASPP01020929">
    <property type="protein sequence ID" value="ETO12969.1"/>
    <property type="molecule type" value="Genomic_DNA"/>
</dbReference>
<organism evidence="11 12">
    <name type="scientific">Reticulomyxa filosa</name>
    <dbReference type="NCBI Taxonomy" id="46433"/>
    <lineage>
        <taxon>Eukaryota</taxon>
        <taxon>Sar</taxon>
        <taxon>Rhizaria</taxon>
        <taxon>Retaria</taxon>
        <taxon>Foraminifera</taxon>
        <taxon>Monothalamids</taxon>
        <taxon>Reticulomyxidae</taxon>
        <taxon>Reticulomyxa</taxon>
    </lineage>
</organism>
<dbReference type="GO" id="GO:0003676">
    <property type="term" value="F:nucleic acid binding"/>
    <property type="evidence" value="ECO:0007669"/>
    <property type="project" value="InterPro"/>
</dbReference>
<keyword evidence="12" id="KW-1185">Reference proteome</keyword>
<name>X6MGG5_RETFI</name>
<keyword evidence="4" id="KW-0479">Metal-binding</keyword>
<dbReference type="GO" id="GO:0003899">
    <property type="term" value="F:DNA-directed RNA polymerase activity"/>
    <property type="evidence" value="ECO:0007669"/>
    <property type="project" value="InterPro"/>
</dbReference>
<evidence type="ECO:0000256" key="3">
    <source>
        <dbReference type="ARBA" id="ARBA00022478"/>
    </source>
</evidence>
<evidence type="ECO:0000256" key="6">
    <source>
        <dbReference type="ARBA" id="ARBA00022833"/>
    </source>
</evidence>
<dbReference type="OMA" id="CNECHSI"/>